<dbReference type="Pfam" id="PF00633">
    <property type="entry name" value="HHH"/>
    <property type="match status" value="1"/>
</dbReference>
<name>A0A7R8WX47_9CRUS</name>
<protein>
    <submittedName>
        <fullName evidence="7">Uncharacterized protein</fullName>
    </submittedName>
</protein>
<dbReference type="GO" id="GO:0003906">
    <property type="term" value="F:DNA-(apurinic or apyrimidinic site) endonuclease activity"/>
    <property type="evidence" value="ECO:0007669"/>
    <property type="project" value="TreeGrafter"/>
</dbReference>
<evidence type="ECO:0000256" key="1">
    <source>
        <dbReference type="ARBA" id="ARBA00008343"/>
    </source>
</evidence>
<dbReference type="FunFam" id="1.10.340.30:FF:000001">
    <property type="entry name" value="Endonuclease III"/>
    <property type="match status" value="1"/>
</dbReference>
<comment type="similarity">
    <text evidence="1">Belongs to the Nth/MutY family.</text>
</comment>
<gene>
    <name evidence="7" type="ORF">CTOB1V02_LOCUS17651</name>
</gene>
<keyword evidence="4" id="KW-0234">DNA repair</keyword>
<dbReference type="PROSITE" id="PS01155">
    <property type="entry name" value="ENDONUCLEASE_III_2"/>
    <property type="match status" value="1"/>
</dbReference>
<feature type="non-terminal residue" evidence="7">
    <location>
        <position position="154"/>
    </location>
</feature>
<sequence>MTQAIDTFLTTVAEAVAEAKVPVVDLIAVQTQDPYRVLVATILSARTKDETTAEAASRLFARASDPQQLATLKRDEIEGLIYPVGFFRNKAKYLSQLPEALEKHNNLVPDTMGDLLALPGVGRKTANLVLSVAFKKDAICVDPHVHRIMNIWGY</sequence>
<dbReference type="PANTHER" id="PTHR43286">
    <property type="entry name" value="ENDONUCLEASE III-LIKE PROTEIN 1"/>
    <property type="match status" value="1"/>
</dbReference>
<evidence type="ECO:0000256" key="4">
    <source>
        <dbReference type="ARBA" id="ARBA00023204"/>
    </source>
</evidence>
<reference evidence="7" key="1">
    <citation type="submission" date="2020-11" db="EMBL/GenBank/DDBJ databases">
        <authorList>
            <person name="Tran Van P."/>
        </authorList>
    </citation>
    <scope>NUCLEOTIDE SEQUENCE</scope>
</reference>
<dbReference type="Gene3D" id="1.10.340.30">
    <property type="entry name" value="Hypothetical protein, domain 2"/>
    <property type="match status" value="1"/>
</dbReference>
<keyword evidence="3" id="KW-0378">Hydrolase</keyword>
<organism evidence="7">
    <name type="scientific">Cyprideis torosa</name>
    <dbReference type="NCBI Taxonomy" id="163714"/>
    <lineage>
        <taxon>Eukaryota</taxon>
        <taxon>Metazoa</taxon>
        <taxon>Ecdysozoa</taxon>
        <taxon>Arthropoda</taxon>
        <taxon>Crustacea</taxon>
        <taxon>Oligostraca</taxon>
        <taxon>Ostracoda</taxon>
        <taxon>Podocopa</taxon>
        <taxon>Podocopida</taxon>
        <taxon>Cytherocopina</taxon>
        <taxon>Cytheroidea</taxon>
        <taxon>Cytherideidae</taxon>
        <taxon>Cyprideis</taxon>
    </lineage>
</organism>
<dbReference type="GO" id="GO:0006285">
    <property type="term" value="P:base-excision repair, AP site formation"/>
    <property type="evidence" value="ECO:0007669"/>
    <property type="project" value="TreeGrafter"/>
</dbReference>
<dbReference type="Pfam" id="PF00730">
    <property type="entry name" value="HhH-GPD"/>
    <property type="match status" value="1"/>
</dbReference>
<dbReference type="GO" id="GO:0003677">
    <property type="term" value="F:DNA binding"/>
    <property type="evidence" value="ECO:0007669"/>
    <property type="project" value="InterPro"/>
</dbReference>
<keyword evidence="6" id="KW-0326">Glycosidase</keyword>
<dbReference type="PANTHER" id="PTHR43286:SF1">
    <property type="entry name" value="ENDONUCLEASE III-LIKE PROTEIN 1"/>
    <property type="match status" value="1"/>
</dbReference>
<dbReference type="OrthoDB" id="2099276at2759"/>
<dbReference type="InterPro" id="IPR023170">
    <property type="entry name" value="HhH_base_excis_C"/>
</dbReference>
<dbReference type="GO" id="GO:0000703">
    <property type="term" value="F:oxidized pyrimidine nucleobase lesion DNA N-glycosylase activity"/>
    <property type="evidence" value="ECO:0007669"/>
    <property type="project" value="TreeGrafter"/>
</dbReference>
<dbReference type="CDD" id="cd00056">
    <property type="entry name" value="ENDO3c"/>
    <property type="match status" value="1"/>
</dbReference>
<dbReference type="SUPFAM" id="SSF48150">
    <property type="entry name" value="DNA-glycosylase"/>
    <property type="match status" value="1"/>
</dbReference>
<dbReference type="AlphaFoldDB" id="A0A7R8WX47"/>
<evidence type="ECO:0000256" key="5">
    <source>
        <dbReference type="ARBA" id="ARBA00023239"/>
    </source>
</evidence>
<dbReference type="GO" id="GO:0006289">
    <property type="term" value="P:nucleotide-excision repair"/>
    <property type="evidence" value="ECO:0007669"/>
    <property type="project" value="TreeGrafter"/>
</dbReference>
<dbReference type="InterPro" id="IPR004036">
    <property type="entry name" value="Endonuclease-III-like_CS2"/>
</dbReference>
<dbReference type="InterPro" id="IPR011257">
    <property type="entry name" value="DNA_glycosylase"/>
</dbReference>
<dbReference type="Gene3D" id="1.10.1670.10">
    <property type="entry name" value="Helix-hairpin-Helix base-excision DNA repair enzymes (C-terminal)"/>
    <property type="match status" value="1"/>
</dbReference>
<keyword evidence="2" id="KW-0227">DNA damage</keyword>
<keyword evidence="5" id="KW-0456">Lyase</keyword>
<accession>A0A7R8WX47</accession>
<dbReference type="GO" id="GO:0016829">
    <property type="term" value="F:lyase activity"/>
    <property type="evidence" value="ECO:0007669"/>
    <property type="project" value="UniProtKB-KW"/>
</dbReference>
<evidence type="ECO:0000256" key="2">
    <source>
        <dbReference type="ARBA" id="ARBA00022763"/>
    </source>
</evidence>
<dbReference type="EMBL" id="OB743610">
    <property type="protein sequence ID" value="CAD7239836.1"/>
    <property type="molecule type" value="Genomic_DNA"/>
</dbReference>
<evidence type="ECO:0000256" key="3">
    <source>
        <dbReference type="ARBA" id="ARBA00022801"/>
    </source>
</evidence>
<dbReference type="InterPro" id="IPR000445">
    <property type="entry name" value="HhH_motif"/>
</dbReference>
<dbReference type="SMART" id="SM00478">
    <property type="entry name" value="ENDO3c"/>
    <property type="match status" value="1"/>
</dbReference>
<dbReference type="InterPro" id="IPR003265">
    <property type="entry name" value="HhH-GPD_domain"/>
</dbReference>
<evidence type="ECO:0000313" key="7">
    <source>
        <dbReference type="EMBL" id="CAD7239836.1"/>
    </source>
</evidence>
<proteinExistence type="inferred from homology"/>
<evidence type="ECO:0000256" key="6">
    <source>
        <dbReference type="ARBA" id="ARBA00023295"/>
    </source>
</evidence>